<dbReference type="Proteomes" id="UP001596378">
    <property type="component" value="Unassembled WGS sequence"/>
</dbReference>
<feature type="transmembrane region" description="Helical" evidence="1">
    <location>
        <begin position="48"/>
        <end position="68"/>
    </location>
</feature>
<comment type="caution">
    <text evidence="2">The sequence shown here is derived from an EMBL/GenBank/DDBJ whole genome shotgun (WGS) entry which is preliminary data.</text>
</comment>
<keyword evidence="1" id="KW-1133">Transmembrane helix</keyword>
<evidence type="ECO:0000313" key="3">
    <source>
        <dbReference type="Proteomes" id="UP001596378"/>
    </source>
</evidence>
<dbReference type="RefSeq" id="WP_378052804.1">
    <property type="nucleotide sequence ID" value="NZ_JBHMDN010000055.1"/>
</dbReference>
<dbReference type="Pfam" id="PF12670">
    <property type="entry name" value="DUF3792"/>
    <property type="match status" value="1"/>
</dbReference>
<reference evidence="3" key="1">
    <citation type="journal article" date="2019" name="Int. J. Syst. Evol. Microbiol.">
        <title>The Global Catalogue of Microorganisms (GCM) 10K type strain sequencing project: providing services to taxonomists for standard genome sequencing and annotation.</title>
        <authorList>
            <consortium name="The Broad Institute Genomics Platform"/>
            <consortium name="The Broad Institute Genome Sequencing Center for Infectious Disease"/>
            <person name="Wu L."/>
            <person name="Ma J."/>
        </authorList>
    </citation>
    <scope>NUCLEOTIDE SEQUENCE [LARGE SCALE GENOMIC DNA]</scope>
    <source>
        <strain evidence="3">KCTC 12907</strain>
    </source>
</reference>
<dbReference type="EMBL" id="JBHTAI010000005">
    <property type="protein sequence ID" value="MFC7148985.1"/>
    <property type="molecule type" value="Genomic_DNA"/>
</dbReference>
<dbReference type="NCBIfam" id="TIGR04086">
    <property type="entry name" value="TIGR04086_membr"/>
    <property type="match status" value="1"/>
</dbReference>
<sequence length="134" mass="13840">MSTLSRIFGLRNASPVASGLYWSGIWLAIGALILSVLLTGPSLNESNMLPWVFVVHGFATMAGGFVSAKKSGRKGWYFGFANGLLYAVLLLAVSFLATDAGWSSSVPILLLVACLAGALGGMIGVNAGSGTKSR</sequence>
<keyword evidence="3" id="KW-1185">Reference proteome</keyword>
<proteinExistence type="predicted"/>
<keyword evidence="1" id="KW-0812">Transmembrane</keyword>
<evidence type="ECO:0000256" key="1">
    <source>
        <dbReference type="SAM" id="Phobius"/>
    </source>
</evidence>
<keyword evidence="1" id="KW-0472">Membrane</keyword>
<organism evidence="2 3">
    <name type="scientific">Cohnella cellulosilytica</name>
    <dbReference type="NCBI Taxonomy" id="986710"/>
    <lineage>
        <taxon>Bacteria</taxon>
        <taxon>Bacillati</taxon>
        <taxon>Bacillota</taxon>
        <taxon>Bacilli</taxon>
        <taxon>Bacillales</taxon>
        <taxon>Paenibacillaceae</taxon>
        <taxon>Cohnella</taxon>
    </lineage>
</organism>
<feature type="transmembrane region" description="Helical" evidence="1">
    <location>
        <begin position="108"/>
        <end position="128"/>
    </location>
</feature>
<evidence type="ECO:0000313" key="2">
    <source>
        <dbReference type="EMBL" id="MFC7148985.1"/>
    </source>
</evidence>
<name>A0ABW2F704_9BACL</name>
<feature type="transmembrane region" description="Helical" evidence="1">
    <location>
        <begin position="75"/>
        <end position="96"/>
    </location>
</feature>
<dbReference type="InterPro" id="IPR023804">
    <property type="entry name" value="DUF3792_TM"/>
</dbReference>
<feature type="transmembrane region" description="Helical" evidence="1">
    <location>
        <begin position="20"/>
        <end position="42"/>
    </location>
</feature>
<accession>A0ABW2F704</accession>
<gene>
    <name evidence="2" type="ORF">ACFQMJ_10640</name>
</gene>
<protein>
    <submittedName>
        <fullName evidence="2">TIGR04086 family membrane protein</fullName>
    </submittedName>
</protein>